<dbReference type="EMBL" id="BDQX01000111">
    <property type="protein sequence ID" value="GBG07802.1"/>
    <property type="molecule type" value="Genomic_DNA"/>
</dbReference>
<evidence type="ECO:0000256" key="6">
    <source>
        <dbReference type="ARBA" id="ARBA00023277"/>
    </source>
</evidence>
<protein>
    <recommendedName>
        <fullName evidence="11">Hrp-dependent type III effector protein</fullName>
    </recommendedName>
</protein>
<keyword evidence="6" id="KW-0119">Carbohydrate metabolism</keyword>
<dbReference type="InterPro" id="IPR037051">
    <property type="entry name" value="4-carb_acid_sugar_kinase_N_sf"/>
</dbReference>
<dbReference type="InterPro" id="IPR010737">
    <property type="entry name" value="4-carb_acid_sugar_kinase_N"/>
</dbReference>
<dbReference type="GO" id="GO:0016301">
    <property type="term" value="F:kinase activity"/>
    <property type="evidence" value="ECO:0007669"/>
    <property type="project" value="UniProtKB-KW"/>
</dbReference>
<keyword evidence="10" id="KW-1185">Reference proteome</keyword>
<evidence type="ECO:0000256" key="4">
    <source>
        <dbReference type="ARBA" id="ARBA00022777"/>
    </source>
</evidence>
<reference evidence="9 10" key="1">
    <citation type="submission" date="2017-08" db="EMBL/GenBank/DDBJ databases">
        <title>Substantial Increase in Enzyme Production by Combined Drug-Resistance Mutations in Paenibacillus agaridevorans.</title>
        <authorList>
            <person name="Tanaka Y."/>
            <person name="Funane K."/>
            <person name="Hosaka T."/>
            <person name="Shiwa Y."/>
            <person name="Fujita N."/>
            <person name="Miyazaki T."/>
            <person name="Yoshikawa H."/>
            <person name="Murakami K."/>
            <person name="Kasahara K."/>
            <person name="Inaoka T."/>
            <person name="Hiraga Y."/>
            <person name="Ochi K."/>
        </authorList>
    </citation>
    <scope>NUCLEOTIDE SEQUENCE [LARGE SCALE GENOMIC DNA]</scope>
    <source>
        <strain evidence="9 10">T-3040</strain>
    </source>
</reference>
<dbReference type="InterPro" id="IPR031475">
    <property type="entry name" value="NBD_C"/>
</dbReference>
<dbReference type="Gene3D" id="3.40.50.10840">
    <property type="entry name" value="Putative sugar-binding, N-terminal domain"/>
    <property type="match status" value="1"/>
</dbReference>
<evidence type="ECO:0000313" key="10">
    <source>
        <dbReference type="Proteomes" id="UP000245202"/>
    </source>
</evidence>
<keyword evidence="3" id="KW-0547">Nucleotide-binding</keyword>
<evidence type="ECO:0000256" key="2">
    <source>
        <dbReference type="ARBA" id="ARBA00022679"/>
    </source>
</evidence>
<keyword evidence="5" id="KW-0067">ATP-binding</keyword>
<evidence type="ECO:0000256" key="1">
    <source>
        <dbReference type="ARBA" id="ARBA00005715"/>
    </source>
</evidence>
<name>A0A2R5EMD7_9BACL</name>
<accession>A0A2R5EMD7</accession>
<dbReference type="Gene3D" id="3.40.980.20">
    <property type="entry name" value="Four-carbon acid sugar kinase, nucleotide binding domain"/>
    <property type="match status" value="1"/>
</dbReference>
<evidence type="ECO:0008006" key="11">
    <source>
        <dbReference type="Google" id="ProtNLM"/>
    </source>
</evidence>
<keyword evidence="4" id="KW-0418">Kinase</keyword>
<dbReference type="Pfam" id="PF17042">
    <property type="entry name" value="NBD_C"/>
    <property type="match status" value="1"/>
</dbReference>
<dbReference type="SUPFAM" id="SSF142764">
    <property type="entry name" value="YgbK-like"/>
    <property type="match status" value="1"/>
</dbReference>
<evidence type="ECO:0000259" key="8">
    <source>
        <dbReference type="Pfam" id="PF17042"/>
    </source>
</evidence>
<dbReference type="Pfam" id="PF07005">
    <property type="entry name" value="SBD_N"/>
    <property type="match status" value="1"/>
</dbReference>
<evidence type="ECO:0000256" key="5">
    <source>
        <dbReference type="ARBA" id="ARBA00022840"/>
    </source>
</evidence>
<proteinExistence type="inferred from homology"/>
<gene>
    <name evidence="9" type="ORF">PAT3040_02363</name>
</gene>
<dbReference type="GO" id="GO:0005524">
    <property type="term" value="F:ATP binding"/>
    <property type="evidence" value="ECO:0007669"/>
    <property type="project" value="UniProtKB-KW"/>
</dbReference>
<evidence type="ECO:0000259" key="7">
    <source>
        <dbReference type="Pfam" id="PF07005"/>
    </source>
</evidence>
<comment type="similarity">
    <text evidence="1">Belongs to the four-carbon acid sugar kinase family.</text>
</comment>
<keyword evidence="2" id="KW-0808">Transferase</keyword>
<dbReference type="AlphaFoldDB" id="A0A2R5EMD7"/>
<evidence type="ECO:0000256" key="3">
    <source>
        <dbReference type="ARBA" id="ARBA00022741"/>
    </source>
</evidence>
<feature type="domain" description="Four-carbon acid sugar kinase N-terminal" evidence="7">
    <location>
        <begin position="15"/>
        <end position="239"/>
    </location>
</feature>
<comment type="caution">
    <text evidence="9">The sequence shown here is derived from an EMBL/GenBank/DDBJ whole genome shotgun (WGS) entry which is preliminary data.</text>
</comment>
<evidence type="ECO:0000313" key="9">
    <source>
        <dbReference type="EMBL" id="GBG07802.1"/>
    </source>
</evidence>
<feature type="domain" description="Four-carbon acid sugar kinase nucleotide binding" evidence="8">
    <location>
        <begin position="261"/>
        <end position="429"/>
    </location>
</feature>
<dbReference type="InterPro" id="IPR042213">
    <property type="entry name" value="NBD_C_sf"/>
</dbReference>
<dbReference type="Proteomes" id="UP000245202">
    <property type="component" value="Unassembled WGS sequence"/>
</dbReference>
<sequence>MEKAEGIGCVLVKVAIIADDLTGANDTGVQFSRKGLSTTVLLDLKIQISSKQDVVVFDTDSRSLSKQEAVERVDRVCDYIKQQEVLPEIIYKKIDSTLRGNIGGEWDAIYRAFQPDFIVIAPSYPKMARIMKNGSMFVNGSLLHETATSKDPKNPSTNSSLPELLRGQSEKPFALLTTELLRGDRERLTERIKQLYEAGIPYLLFDAETDEDLANIAGLFRGGDYHVIWSGSAGLANALTTQVSAMESNKAHPSTDSDLVMVVVGSVNAASRRQLDYLLQQENVIGIELNSLLALTEEGRMTEYERVSYLALQAVLDKQHVVLYSSAGPATILSARRQGREHGMDANQVSNTISDALGKAAARIIKQCGVSNLVLTGGDTAKQVCLHLGAGEFELITEIEAGVPVGRLSVHKGINVITKAGGFGGDEVLQRALETFTGGGRQSNR</sequence>
<organism evidence="9 10">
    <name type="scientific">Paenibacillus agaridevorans</name>
    <dbReference type="NCBI Taxonomy" id="171404"/>
    <lineage>
        <taxon>Bacteria</taxon>
        <taxon>Bacillati</taxon>
        <taxon>Bacillota</taxon>
        <taxon>Bacilli</taxon>
        <taxon>Bacillales</taxon>
        <taxon>Paenibacillaceae</taxon>
        <taxon>Paenibacillus</taxon>
    </lineage>
</organism>